<keyword evidence="2" id="KW-1185">Reference proteome</keyword>
<dbReference type="AlphaFoldDB" id="A0A1J8QVS0"/>
<gene>
    <name evidence="1" type="ORF">AZE42_11065</name>
</gene>
<evidence type="ECO:0000313" key="1">
    <source>
        <dbReference type="EMBL" id="OJA15732.1"/>
    </source>
</evidence>
<proteinExistence type="predicted"/>
<evidence type="ECO:0000313" key="2">
    <source>
        <dbReference type="Proteomes" id="UP000183567"/>
    </source>
</evidence>
<dbReference type="EMBL" id="LVVM01002907">
    <property type="protein sequence ID" value="OJA15732.1"/>
    <property type="molecule type" value="Genomic_DNA"/>
</dbReference>
<organism evidence="1 2">
    <name type="scientific">Rhizopogon vesiculosus</name>
    <dbReference type="NCBI Taxonomy" id="180088"/>
    <lineage>
        <taxon>Eukaryota</taxon>
        <taxon>Fungi</taxon>
        <taxon>Dikarya</taxon>
        <taxon>Basidiomycota</taxon>
        <taxon>Agaricomycotina</taxon>
        <taxon>Agaricomycetes</taxon>
        <taxon>Agaricomycetidae</taxon>
        <taxon>Boletales</taxon>
        <taxon>Suillineae</taxon>
        <taxon>Rhizopogonaceae</taxon>
        <taxon>Rhizopogon</taxon>
    </lineage>
</organism>
<dbReference type="Proteomes" id="UP000183567">
    <property type="component" value="Unassembled WGS sequence"/>
</dbReference>
<reference evidence="1 2" key="1">
    <citation type="submission" date="2016-03" db="EMBL/GenBank/DDBJ databases">
        <title>Comparative genomics of the ectomycorrhizal sister species Rhizopogon vinicolor and Rhizopogon vesiculosus (Basidiomycota: Boletales) reveals a divergence of the mating type B locus.</title>
        <authorList>
            <person name="Mujic A.B."/>
            <person name="Kuo A."/>
            <person name="Tritt A."/>
            <person name="Lipzen A."/>
            <person name="Chen C."/>
            <person name="Johnson J."/>
            <person name="Sharma A."/>
            <person name="Barry K."/>
            <person name="Grigoriev I.V."/>
            <person name="Spatafora J.W."/>
        </authorList>
    </citation>
    <scope>NUCLEOTIDE SEQUENCE [LARGE SCALE GENOMIC DNA]</scope>
    <source>
        <strain evidence="1 2">AM-OR11-056</strain>
    </source>
</reference>
<feature type="non-terminal residue" evidence="1">
    <location>
        <position position="1"/>
    </location>
</feature>
<protein>
    <submittedName>
        <fullName evidence="1">Uncharacterized protein</fullName>
    </submittedName>
</protein>
<accession>A0A1J8QVS0</accession>
<name>A0A1J8QVS0_9AGAM</name>
<dbReference type="OrthoDB" id="2685118at2759"/>
<comment type="caution">
    <text evidence="1">The sequence shown here is derived from an EMBL/GenBank/DDBJ whole genome shotgun (WGS) entry which is preliminary data.</text>
</comment>
<sequence length="207" mass="22537">DALEAACGLILAAGGTLPVLVSEVGSANNKPVEAKQSQLPEKRNPKAQKLDTHILATFDDDRYITADRDKDTRKGGAKIHPLLRKISEARRPANDPAGDGIVRCIASRPRKTKASAEVRSVDLDSDSNENTAALEWPAKKARMELQVASSSKRTTPFDRMYVTERGKALKEHGNNALIMVFVTCTGVLPHVIDSAEFGVLQQPERQV</sequence>